<dbReference type="RefSeq" id="WP_326926565.1">
    <property type="nucleotide sequence ID" value="NZ_CP123443.1"/>
</dbReference>
<accession>A0ABY8MEP4</accession>
<keyword evidence="2" id="KW-0472">Membrane</keyword>
<organism evidence="3 4">
    <name type="scientific">Candidatus Haliotispira prima</name>
    <dbReference type="NCBI Taxonomy" id="3034016"/>
    <lineage>
        <taxon>Bacteria</taxon>
        <taxon>Pseudomonadati</taxon>
        <taxon>Spirochaetota</taxon>
        <taxon>Spirochaetia</taxon>
        <taxon>Spirochaetales</taxon>
        <taxon>Spirochaetaceae</taxon>
        <taxon>Candidatus Haliotispira</taxon>
    </lineage>
</organism>
<dbReference type="Proteomes" id="UP001228690">
    <property type="component" value="Chromosome"/>
</dbReference>
<proteinExistence type="predicted"/>
<reference evidence="3 4" key="1">
    <citation type="submission" date="2023-04" db="EMBL/GenBank/DDBJ databases">
        <title>Spirochaete genome identified in red abalone sample constitutes a novel genus.</title>
        <authorList>
            <person name="Sharma S.P."/>
            <person name="Purcell C.M."/>
            <person name="Hyde J.R."/>
            <person name="Severin A.J."/>
        </authorList>
    </citation>
    <scope>NUCLEOTIDE SEQUENCE [LARGE SCALE GENOMIC DNA]</scope>
    <source>
        <strain evidence="3 4">SP-2023</strain>
    </source>
</reference>
<name>A0ABY8MEP4_9SPIO</name>
<evidence type="ECO:0000313" key="3">
    <source>
        <dbReference type="EMBL" id="WGK68388.1"/>
    </source>
</evidence>
<keyword evidence="2" id="KW-0812">Transmembrane</keyword>
<keyword evidence="4" id="KW-1185">Reference proteome</keyword>
<feature type="compositionally biased region" description="Acidic residues" evidence="1">
    <location>
        <begin position="47"/>
        <end position="60"/>
    </location>
</feature>
<dbReference type="EMBL" id="CP123443">
    <property type="protein sequence ID" value="WGK68388.1"/>
    <property type="molecule type" value="Genomic_DNA"/>
</dbReference>
<evidence type="ECO:0000256" key="2">
    <source>
        <dbReference type="SAM" id="Phobius"/>
    </source>
</evidence>
<evidence type="ECO:0000256" key="1">
    <source>
        <dbReference type="SAM" id="MobiDB-lite"/>
    </source>
</evidence>
<sequence length="60" mass="6261">MSTFIIAGIIAGIIAAAAGGVGLMAGHKWGLATGRKRRERALAEQQTEYETDTGLEGDTK</sequence>
<evidence type="ECO:0000313" key="4">
    <source>
        <dbReference type="Proteomes" id="UP001228690"/>
    </source>
</evidence>
<gene>
    <name evidence="3" type="ORF">P0082_07820</name>
</gene>
<keyword evidence="2" id="KW-1133">Transmembrane helix</keyword>
<feature type="transmembrane region" description="Helical" evidence="2">
    <location>
        <begin position="6"/>
        <end position="26"/>
    </location>
</feature>
<protein>
    <submittedName>
        <fullName evidence="3">Uncharacterized protein</fullName>
    </submittedName>
</protein>
<feature type="region of interest" description="Disordered" evidence="1">
    <location>
        <begin position="40"/>
        <end position="60"/>
    </location>
</feature>